<keyword evidence="3" id="KW-0238">DNA-binding</keyword>
<dbReference type="PANTHER" id="PTHR11361:SF152">
    <property type="entry name" value="DNA MISMATCH REPAIR PROTEIN"/>
    <property type="match status" value="1"/>
</dbReference>
<feature type="transmembrane region" description="Helical" evidence="4">
    <location>
        <begin position="186"/>
        <end position="203"/>
    </location>
</feature>
<dbReference type="GO" id="GO:0005524">
    <property type="term" value="F:ATP binding"/>
    <property type="evidence" value="ECO:0007669"/>
    <property type="project" value="UniProtKB-KW"/>
</dbReference>
<dbReference type="Gene3D" id="3.40.50.300">
    <property type="entry name" value="P-loop containing nucleotide triphosphate hydrolases"/>
    <property type="match status" value="1"/>
</dbReference>
<keyword evidence="4" id="KW-0812">Transmembrane</keyword>
<dbReference type="SMART" id="SM00534">
    <property type="entry name" value="MUTSac"/>
    <property type="match status" value="1"/>
</dbReference>
<keyword evidence="4" id="KW-0472">Membrane</keyword>
<dbReference type="GO" id="GO:0140664">
    <property type="term" value="F:ATP-dependent DNA damage sensor activity"/>
    <property type="evidence" value="ECO:0007669"/>
    <property type="project" value="InterPro"/>
</dbReference>
<dbReference type="Proteomes" id="UP000474024">
    <property type="component" value="Unassembled WGS sequence"/>
</dbReference>
<dbReference type="Pfam" id="PF00488">
    <property type="entry name" value="MutS_V"/>
    <property type="match status" value="1"/>
</dbReference>
<dbReference type="GO" id="GO:0005829">
    <property type="term" value="C:cytosol"/>
    <property type="evidence" value="ECO:0007669"/>
    <property type="project" value="TreeGrafter"/>
</dbReference>
<keyword evidence="4" id="KW-1133">Transmembrane helix</keyword>
<name>A0A6L5YSV0_9FIRM</name>
<dbReference type="InterPro" id="IPR027417">
    <property type="entry name" value="P-loop_NTPase"/>
</dbReference>
<dbReference type="EMBL" id="VUNI01000022">
    <property type="protein sequence ID" value="MST75643.1"/>
    <property type="molecule type" value="Genomic_DNA"/>
</dbReference>
<evidence type="ECO:0000313" key="6">
    <source>
        <dbReference type="EMBL" id="MST75643.1"/>
    </source>
</evidence>
<dbReference type="InterPro" id="IPR000432">
    <property type="entry name" value="DNA_mismatch_repair_MutS_C"/>
</dbReference>
<dbReference type="SUPFAM" id="SSF52540">
    <property type="entry name" value="P-loop containing nucleoside triphosphate hydrolases"/>
    <property type="match status" value="1"/>
</dbReference>
<feature type="transmembrane region" description="Helical" evidence="4">
    <location>
        <begin position="162"/>
        <end position="180"/>
    </location>
</feature>
<gene>
    <name evidence="6" type="ORF">FYJ75_11545</name>
</gene>
<dbReference type="GO" id="GO:0030983">
    <property type="term" value="F:mismatched DNA binding"/>
    <property type="evidence" value="ECO:0007669"/>
    <property type="project" value="InterPro"/>
</dbReference>
<organism evidence="6 7">
    <name type="scientific">Roseburia porci</name>
    <dbReference type="NCBI Taxonomy" id="2605790"/>
    <lineage>
        <taxon>Bacteria</taxon>
        <taxon>Bacillati</taxon>
        <taxon>Bacillota</taxon>
        <taxon>Clostridia</taxon>
        <taxon>Lachnospirales</taxon>
        <taxon>Lachnospiraceae</taxon>
        <taxon>Roseburia</taxon>
    </lineage>
</organism>
<keyword evidence="2" id="KW-0067">ATP-binding</keyword>
<evidence type="ECO:0000259" key="5">
    <source>
        <dbReference type="SMART" id="SM00534"/>
    </source>
</evidence>
<dbReference type="PANTHER" id="PTHR11361">
    <property type="entry name" value="DNA MISMATCH REPAIR PROTEIN MUTS FAMILY MEMBER"/>
    <property type="match status" value="1"/>
</dbReference>
<keyword evidence="1" id="KW-0547">Nucleotide-binding</keyword>
<evidence type="ECO:0000256" key="4">
    <source>
        <dbReference type="SAM" id="Phobius"/>
    </source>
</evidence>
<feature type="domain" description="DNA mismatch repair proteins mutS family" evidence="5">
    <location>
        <begin position="363"/>
        <end position="548"/>
    </location>
</feature>
<proteinExistence type="predicted"/>
<accession>A0A6L5YSV0</accession>
<evidence type="ECO:0000256" key="1">
    <source>
        <dbReference type="ARBA" id="ARBA00022741"/>
    </source>
</evidence>
<dbReference type="AlphaFoldDB" id="A0A6L5YSV0"/>
<dbReference type="GO" id="GO:0006298">
    <property type="term" value="P:mismatch repair"/>
    <property type="evidence" value="ECO:0007669"/>
    <property type="project" value="InterPro"/>
</dbReference>
<comment type="caution">
    <text evidence="6">The sequence shown here is derived from an EMBL/GenBank/DDBJ whole genome shotgun (WGS) entry which is preliminary data.</text>
</comment>
<reference evidence="6 7" key="1">
    <citation type="submission" date="2019-08" db="EMBL/GenBank/DDBJ databases">
        <title>In-depth cultivation of the pig gut microbiome towards novel bacterial diversity and tailored functional studies.</title>
        <authorList>
            <person name="Wylensek D."/>
            <person name="Hitch T.C.A."/>
            <person name="Clavel T."/>
        </authorList>
    </citation>
    <scope>NUCLEOTIDE SEQUENCE [LARGE SCALE GENOMIC DNA]</scope>
    <source>
        <strain evidence="6 7">MUC/MUC-530-WT-4D</strain>
    </source>
</reference>
<evidence type="ECO:0000256" key="2">
    <source>
        <dbReference type="ARBA" id="ARBA00022840"/>
    </source>
</evidence>
<keyword evidence="7" id="KW-1185">Reference proteome</keyword>
<dbReference type="InterPro" id="IPR045076">
    <property type="entry name" value="MutS"/>
</dbReference>
<protein>
    <recommendedName>
        <fullName evidence="5">DNA mismatch repair proteins mutS family domain-containing protein</fullName>
    </recommendedName>
</protein>
<sequence>MPYIWGIKQEKGQKMSFGTRKYVRQKLRDQYGKNPADWQPQGYLSQKMEDIRIYHKIEQESSDHQVDDVTWNDLEMDEIFERVNHTRSYLGEQILYHKLHTLEHSSDEESAAFEKRIHYYDANEDKRLVLEEKLCQIGKRKTDYTLPYFLKNTQIWRIGNQALFIFLQITLIFLLAASIITDSPVAVAGLIGIVAVNIGIYSITRQRYEVYLFSLGSLKGILDFAKWMMKDETCKNLYPQEQTKEALARLHKLSKMISVWQTRKYQSMSGDVASIFQDYLMGITLYDLVAFNRIMKLIEDKRDDVMALYCFAGTVDMEIAIASYRRSLEYWCIPEFTKEHMICGHKISHPLVSHPVSNDFTMSDRAIITGANASGKSTFMKAVAVNVILAQNIHTCIADDFCILPMDVMTSMALRDDVITGESYYMREIRYLKRMLGRFEKKEPVLFVIDEILKGTNTAERIAASEAILDYFSKGNQFVLIATHDMELVYAMQGKYDNYYFDSVIQGKDVCFPYTIHRGIGGKTNAIELLDVISYPKEIITRARKNLERSKI</sequence>
<evidence type="ECO:0000256" key="3">
    <source>
        <dbReference type="ARBA" id="ARBA00023125"/>
    </source>
</evidence>
<evidence type="ECO:0000313" key="7">
    <source>
        <dbReference type="Proteomes" id="UP000474024"/>
    </source>
</evidence>